<evidence type="ECO:0000313" key="2">
    <source>
        <dbReference type="EMBL" id="KAG7099738.1"/>
    </source>
</evidence>
<name>A0A9P7V3T4_9AGAR</name>
<dbReference type="EMBL" id="CM032181">
    <property type="protein sequence ID" value="KAG7099738.1"/>
    <property type="molecule type" value="Genomic_DNA"/>
</dbReference>
<reference evidence="2" key="1">
    <citation type="journal article" date="2021" name="Genome Biol. Evol.">
        <title>The assembled and annotated genome of the fairy-ring fungus Marasmius oreades.</title>
        <authorList>
            <person name="Hiltunen M."/>
            <person name="Ament-Velasquez S.L."/>
            <person name="Johannesson H."/>
        </authorList>
    </citation>
    <scope>NUCLEOTIDE SEQUENCE</scope>
    <source>
        <strain evidence="2">03SP1</strain>
    </source>
</reference>
<comment type="caution">
    <text evidence="2">The sequence shown here is derived from an EMBL/GenBank/DDBJ whole genome shotgun (WGS) entry which is preliminary data.</text>
</comment>
<organism evidence="2 3">
    <name type="scientific">Marasmius oreades</name>
    <name type="common">fairy-ring Marasmius</name>
    <dbReference type="NCBI Taxonomy" id="181124"/>
    <lineage>
        <taxon>Eukaryota</taxon>
        <taxon>Fungi</taxon>
        <taxon>Dikarya</taxon>
        <taxon>Basidiomycota</taxon>
        <taxon>Agaricomycotina</taxon>
        <taxon>Agaricomycetes</taxon>
        <taxon>Agaricomycetidae</taxon>
        <taxon>Agaricales</taxon>
        <taxon>Marasmiineae</taxon>
        <taxon>Marasmiaceae</taxon>
        <taxon>Marasmius</taxon>
    </lineage>
</organism>
<feature type="region of interest" description="Disordered" evidence="1">
    <location>
        <begin position="50"/>
        <end position="92"/>
    </location>
</feature>
<dbReference type="RefSeq" id="XP_043016208.1">
    <property type="nucleotide sequence ID" value="XM_043147498.1"/>
</dbReference>
<evidence type="ECO:0000256" key="1">
    <source>
        <dbReference type="SAM" id="MobiDB-lite"/>
    </source>
</evidence>
<feature type="compositionally biased region" description="Polar residues" evidence="1">
    <location>
        <begin position="58"/>
        <end position="68"/>
    </location>
</feature>
<proteinExistence type="predicted"/>
<dbReference type="Proteomes" id="UP001049176">
    <property type="component" value="Chromosome 1"/>
</dbReference>
<dbReference type="OrthoDB" id="10471213at2759"/>
<feature type="compositionally biased region" description="Basic and acidic residues" evidence="1">
    <location>
        <begin position="83"/>
        <end position="92"/>
    </location>
</feature>
<protein>
    <submittedName>
        <fullName evidence="2">Uncharacterized protein</fullName>
    </submittedName>
</protein>
<dbReference type="GeneID" id="66070629"/>
<dbReference type="KEGG" id="more:E1B28_001553"/>
<gene>
    <name evidence="2" type="ORF">E1B28_001553</name>
</gene>
<dbReference type="AlphaFoldDB" id="A0A9P7V3T4"/>
<sequence length="92" mass="10029">MSVACLPPRNMNDSTNTDSVESAISNYSRSIHEYTLQLWTESRRLAEEKARARRTKVGAQTTLQRSSGGKNGTGSCRGPVEGGRMKDSPVAQ</sequence>
<keyword evidence="3" id="KW-1185">Reference proteome</keyword>
<accession>A0A9P7V3T4</accession>
<evidence type="ECO:0000313" key="3">
    <source>
        <dbReference type="Proteomes" id="UP001049176"/>
    </source>
</evidence>